<comment type="caution">
    <text evidence="1">The sequence shown here is derived from an EMBL/GenBank/DDBJ whole genome shotgun (WGS) entry which is preliminary data.</text>
</comment>
<accession>A0AAN8U9V5</accession>
<reference evidence="1 2" key="1">
    <citation type="submission" date="2024-02" db="EMBL/GenBank/DDBJ databases">
        <title>de novo genome assembly of Solanum bulbocastanum strain 11H21.</title>
        <authorList>
            <person name="Hosaka A.J."/>
        </authorList>
    </citation>
    <scope>NUCLEOTIDE SEQUENCE [LARGE SCALE GENOMIC DNA]</scope>
    <source>
        <tissue evidence="1">Young leaves</tissue>
    </source>
</reference>
<dbReference type="EMBL" id="JBANQN010000002">
    <property type="protein sequence ID" value="KAK6798167.1"/>
    <property type="molecule type" value="Genomic_DNA"/>
</dbReference>
<keyword evidence="2" id="KW-1185">Reference proteome</keyword>
<sequence>MGPVIDEGSVEEVRVETKIVEKVKIEIENVEVEMKRELEKSTSDGNSKEEIPPLDIKDYEELRLIINLGELGDSSYENDGINFDSMFPDFFREDEEKLMEITLYVDPARALSSTFPSLMKLEKCMEIPPPEEFIFGGEESFTTGADFDFELMEWIWELYSTFDEDFLFYNL</sequence>
<organism evidence="1 2">
    <name type="scientific">Solanum bulbocastanum</name>
    <name type="common">Wild potato</name>
    <dbReference type="NCBI Taxonomy" id="147425"/>
    <lineage>
        <taxon>Eukaryota</taxon>
        <taxon>Viridiplantae</taxon>
        <taxon>Streptophyta</taxon>
        <taxon>Embryophyta</taxon>
        <taxon>Tracheophyta</taxon>
        <taxon>Spermatophyta</taxon>
        <taxon>Magnoliopsida</taxon>
        <taxon>eudicotyledons</taxon>
        <taxon>Gunneridae</taxon>
        <taxon>Pentapetalae</taxon>
        <taxon>asterids</taxon>
        <taxon>lamiids</taxon>
        <taxon>Solanales</taxon>
        <taxon>Solanaceae</taxon>
        <taxon>Solanoideae</taxon>
        <taxon>Solaneae</taxon>
        <taxon>Solanum</taxon>
    </lineage>
</organism>
<evidence type="ECO:0000313" key="1">
    <source>
        <dbReference type="EMBL" id="KAK6798167.1"/>
    </source>
</evidence>
<protein>
    <submittedName>
        <fullName evidence="1">Uncharacterized protein</fullName>
    </submittedName>
</protein>
<gene>
    <name evidence="1" type="ORF">RDI58_005869</name>
</gene>
<evidence type="ECO:0000313" key="2">
    <source>
        <dbReference type="Proteomes" id="UP001371456"/>
    </source>
</evidence>
<dbReference type="AlphaFoldDB" id="A0AAN8U9V5"/>
<dbReference type="Proteomes" id="UP001371456">
    <property type="component" value="Unassembled WGS sequence"/>
</dbReference>
<proteinExistence type="predicted"/>
<name>A0AAN8U9V5_SOLBU</name>